<reference evidence="2 3" key="1">
    <citation type="submission" date="2014-09" db="EMBL/GenBank/DDBJ databases">
        <authorList>
            <person name="Regsiter A."/>
        </authorList>
    </citation>
    <scope>NUCLEOTIDE SEQUENCE [LARGE SCALE GENOMIC DNA]</scope>
</reference>
<protein>
    <submittedName>
        <fullName evidence="2">Uncharacterized protein</fullName>
    </submittedName>
</protein>
<dbReference type="Proteomes" id="UP000052230">
    <property type="component" value="Unassembled WGS sequence"/>
</dbReference>
<name>A0A0U5FIT0_XANCI</name>
<gene>
    <name evidence="2" type="ORF">XAC3562_840038</name>
</gene>
<dbReference type="EMBL" id="CCXZ01000182">
    <property type="protein sequence ID" value="CEG18386.1"/>
    <property type="molecule type" value="Genomic_DNA"/>
</dbReference>
<sequence length="274" mass="26327">MVIGNVSSMTSHAATGIDVEAGIDSQTASVPATPSSENALSSLGRAPSRAAIRANTEVSAEPSHADAPGLLQQVGAYGGPLVDAAASGLSVAAAQLSASQQRPAELTSIVSGALWAGGAVINQAGNVPANALVSSANLVGAAAGVLSALAPSLNGNDSTRVAYASAAAWALNGGANLVRAASDTATVLPSRVLQGVSGAANIAAAGLAAAATTAAQQDAPLTAVKLSTASSVVWGVGAAAAFGSAWMARPHETPSAAAGSSDDRSRPSSLGQDS</sequence>
<evidence type="ECO:0000313" key="2">
    <source>
        <dbReference type="EMBL" id="CEG18386.1"/>
    </source>
</evidence>
<dbReference type="AlphaFoldDB" id="A0A0U5FIT0"/>
<feature type="compositionally biased region" description="Low complexity" evidence="1">
    <location>
        <begin position="251"/>
        <end position="260"/>
    </location>
</feature>
<evidence type="ECO:0000313" key="3">
    <source>
        <dbReference type="Proteomes" id="UP000052230"/>
    </source>
</evidence>
<feature type="region of interest" description="Disordered" evidence="1">
    <location>
        <begin position="251"/>
        <end position="274"/>
    </location>
</feature>
<accession>A0A0U5FIT0</accession>
<dbReference type="RefSeq" id="WP_015472730.1">
    <property type="nucleotide sequence ID" value="NZ_CAVLIX010000079.1"/>
</dbReference>
<keyword evidence="3" id="KW-1185">Reference proteome</keyword>
<proteinExistence type="predicted"/>
<evidence type="ECO:0000256" key="1">
    <source>
        <dbReference type="SAM" id="MobiDB-lite"/>
    </source>
</evidence>
<comment type="caution">
    <text evidence="2">The sequence shown here is derived from an EMBL/GenBank/DDBJ whole genome shotgun (WGS) entry which is preliminary data.</text>
</comment>
<organism evidence="2 3">
    <name type="scientific">Xanthomonas citri pv. citri</name>
    <dbReference type="NCBI Taxonomy" id="611301"/>
    <lineage>
        <taxon>Bacteria</taxon>
        <taxon>Pseudomonadati</taxon>
        <taxon>Pseudomonadota</taxon>
        <taxon>Gammaproteobacteria</taxon>
        <taxon>Lysobacterales</taxon>
        <taxon>Lysobacteraceae</taxon>
        <taxon>Xanthomonas</taxon>
    </lineage>
</organism>